<comment type="caution">
    <text evidence="1">The sequence shown here is derived from an EMBL/GenBank/DDBJ whole genome shotgun (WGS) entry which is preliminary data.</text>
</comment>
<evidence type="ECO:0000313" key="1">
    <source>
        <dbReference type="EMBL" id="ORW32739.1"/>
    </source>
</evidence>
<proteinExistence type="predicted"/>
<evidence type="ECO:0008006" key="3">
    <source>
        <dbReference type="Google" id="ProtNLM"/>
    </source>
</evidence>
<organism evidence="1 2">
    <name type="scientific">Mycobacterium paraense</name>
    <dbReference type="NCBI Taxonomy" id="767916"/>
    <lineage>
        <taxon>Bacteria</taxon>
        <taxon>Bacillati</taxon>
        <taxon>Actinomycetota</taxon>
        <taxon>Actinomycetes</taxon>
        <taxon>Mycobacteriales</taxon>
        <taxon>Mycobacteriaceae</taxon>
        <taxon>Mycobacterium</taxon>
        <taxon>Mycobacterium simiae complex</taxon>
    </lineage>
</organism>
<dbReference type="EMBL" id="LQPK01000006">
    <property type="protein sequence ID" value="ORW32739.1"/>
    <property type="molecule type" value="Genomic_DNA"/>
</dbReference>
<keyword evidence="2" id="KW-1185">Reference proteome</keyword>
<gene>
    <name evidence="1" type="ORF">AWB91_09620</name>
</gene>
<name>A0ABX3VR36_9MYCO</name>
<accession>A0ABX3VR36</accession>
<reference evidence="1 2" key="1">
    <citation type="journal article" date="2015" name="Emerg. Microbes Infect.">
        <title>Characterization of 17 strains belonging to the Mycobacterium simiae complex and description of Mycobacterium paraense sp. nov.</title>
        <authorList>
            <person name="Fusco da Costa A.R."/>
            <person name="Fedrizzi T."/>
            <person name="Lopes M.L."/>
            <person name="Pecorari M."/>
            <person name="Oliveira da Costa W.L."/>
            <person name="Giacobazzi E."/>
            <person name="da Costa Bahia J.R."/>
            <person name="De Sanctis V."/>
            <person name="Batista Lima K.V."/>
            <person name="Bertorelli R."/>
            <person name="Grottola A."/>
            <person name="Fabio A."/>
            <person name="Mariottini A."/>
            <person name="Ferretti P."/>
            <person name="Di Leva F."/>
            <person name="Fregni Serpini G."/>
            <person name="Tagliazucchi S."/>
            <person name="Rumpianesi F."/>
            <person name="Jousson O."/>
            <person name="Segata N."/>
            <person name="Tortoli E."/>
        </authorList>
    </citation>
    <scope>NUCLEOTIDE SEQUENCE [LARGE SCALE GENOMIC DNA]</scope>
    <source>
        <strain evidence="1 2">FI-07156</strain>
    </source>
</reference>
<dbReference type="Proteomes" id="UP000193801">
    <property type="component" value="Unassembled WGS sequence"/>
</dbReference>
<protein>
    <recommendedName>
        <fullName evidence="3">Cupin 2 conserved barrel domain-containing protein</fullName>
    </recommendedName>
</protein>
<evidence type="ECO:0000313" key="2">
    <source>
        <dbReference type="Proteomes" id="UP000193801"/>
    </source>
</evidence>
<sequence>MYALLEGEATIVDLARDERQEISTGAMIHLDPLTPYAFIAGEHGAVILGGPCPPDFALYSTG</sequence>